<evidence type="ECO:0000313" key="11">
    <source>
        <dbReference type="EMBL" id="TGY90442.1"/>
    </source>
</evidence>
<dbReference type="RefSeq" id="WP_135994941.1">
    <property type="nucleotide sequence ID" value="NZ_CP071057.1"/>
</dbReference>
<feature type="transmembrane region" description="Helical" evidence="8">
    <location>
        <begin position="152"/>
        <end position="174"/>
    </location>
</feature>
<dbReference type="InterPro" id="IPR003593">
    <property type="entry name" value="AAA+_ATPase"/>
</dbReference>
<organism evidence="11 12">
    <name type="scientific">Marinicauda algicola</name>
    <dbReference type="NCBI Taxonomy" id="2029849"/>
    <lineage>
        <taxon>Bacteria</taxon>
        <taxon>Pseudomonadati</taxon>
        <taxon>Pseudomonadota</taxon>
        <taxon>Alphaproteobacteria</taxon>
        <taxon>Maricaulales</taxon>
        <taxon>Maricaulaceae</taxon>
        <taxon>Marinicauda</taxon>
    </lineage>
</organism>
<feature type="domain" description="ABC transmembrane type-1" evidence="10">
    <location>
        <begin position="38"/>
        <end position="323"/>
    </location>
</feature>
<comment type="caution">
    <text evidence="11">The sequence shown here is derived from an EMBL/GenBank/DDBJ whole genome shotgun (WGS) entry which is preliminary data.</text>
</comment>
<accession>A0A4S2H551</accession>
<dbReference type="PANTHER" id="PTHR24221">
    <property type="entry name" value="ATP-BINDING CASSETTE SUB-FAMILY B"/>
    <property type="match status" value="1"/>
</dbReference>
<keyword evidence="12" id="KW-1185">Reference proteome</keyword>
<feature type="transmembrane region" description="Helical" evidence="8">
    <location>
        <begin position="180"/>
        <end position="202"/>
    </location>
</feature>
<keyword evidence="5 11" id="KW-0067">ATP-binding</keyword>
<dbReference type="PROSITE" id="PS50929">
    <property type="entry name" value="ABC_TM1F"/>
    <property type="match status" value="1"/>
</dbReference>
<evidence type="ECO:0000256" key="7">
    <source>
        <dbReference type="ARBA" id="ARBA00023136"/>
    </source>
</evidence>
<evidence type="ECO:0000256" key="2">
    <source>
        <dbReference type="ARBA" id="ARBA00022448"/>
    </source>
</evidence>
<sequence length="596" mass="65134">MSLSSDIPREDARERELSTLEVLAFLFRQWRRRPWLFAALVGFTAVATITDIFVPVAAGLLIDSLSAGPDDGGGRHWIAFALFVGLAFAVNAARQAAVRHEIRFSSANMADMTTEAFSRVQRFALDWHANTFAGSVVRKITRGMWAYDQVTATLWFGLIPSITVMTGLGIYMLFAWPLVGIYALSVIALFIGLSVVLSTRYIRPQNLRSNALDSELGGAVADAVGGIATVKSFGAEAREDARFHALAWRWRGEVKKTWLRFANTWLVQMACVLALQAGLTGLLVMLWQRGEASPGAVVFAITAFLMMAGYMRRFGEEVQNVQRGLDEIADIAAYAKMEEQIRDRPGAPDFVPGEGEIVFDRVRFTYAGQDEPLYADFSLRIAPGEQVALVGPTGSGKSTFVKLVQRLYDVDAGAIRIDGQDVRAVRQASLRRAIALVPQDPALFHRSIAENIAYARPGASMTEIVAAAKRARAHDFITALPSGYDTLVGERGVKLSGGERQRVAIARAVLADAPILIFDEATSSLDNETERLVQEAMADVMAGKTAIVIAHRLSTIREADRILVFEAGRIVEQGTHRELAARDDGLYARLAAIAAE</sequence>
<feature type="transmembrane region" description="Helical" evidence="8">
    <location>
        <begin position="265"/>
        <end position="287"/>
    </location>
</feature>
<feature type="transmembrane region" description="Helical" evidence="8">
    <location>
        <begin position="293"/>
        <end position="311"/>
    </location>
</feature>
<evidence type="ECO:0000256" key="1">
    <source>
        <dbReference type="ARBA" id="ARBA00004651"/>
    </source>
</evidence>
<protein>
    <submittedName>
        <fullName evidence="11">ABC transporter ATP-binding protein</fullName>
    </submittedName>
</protein>
<dbReference type="Gene3D" id="1.20.1560.10">
    <property type="entry name" value="ABC transporter type 1, transmembrane domain"/>
    <property type="match status" value="1"/>
</dbReference>
<dbReference type="EMBL" id="SRXW01000001">
    <property type="protein sequence ID" value="TGY90442.1"/>
    <property type="molecule type" value="Genomic_DNA"/>
</dbReference>
<name>A0A4S2H551_9PROT</name>
<evidence type="ECO:0000313" key="12">
    <source>
        <dbReference type="Proteomes" id="UP000308054"/>
    </source>
</evidence>
<keyword evidence="2" id="KW-0813">Transport</keyword>
<dbReference type="FunFam" id="3.40.50.300:FF:000287">
    <property type="entry name" value="Multidrug ABC transporter ATP-binding protein"/>
    <property type="match status" value="1"/>
</dbReference>
<evidence type="ECO:0000256" key="5">
    <source>
        <dbReference type="ARBA" id="ARBA00022840"/>
    </source>
</evidence>
<keyword evidence="4" id="KW-0547">Nucleotide-binding</keyword>
<evidence type="ECO:0000256" key="3">
    <source>
        <dbReference type="ARBA" id="ARBA00022692"/>
    </source>
</evidence>
<evidence type="ECO:0000256" key="6">
    <source>
        <dbReference type="ARBA" id="ARBA00022989"/>
    </source>
</evidence>
<dbReference type="GO" id="GO:0034040">
    <property type="term" value="F:ATPase-coupled lipid transmembrane transporter activity"/>
    <property type="evidence" value="ECO:0007669"/>
    <property type="project" value="TreeGrafter"/>
</dbReference>
<dbReference type="GO" id="GO:0016887">
    <property type="term" value="F:ATP hydrolysis activity"/>
    <property type="evidence" value="ECO:0007669"/>
    <property type="project" value="InterPro"/>
</dbReference>
<dbReference type="AlphaFoldDB" id="A0A4S2H551"/>
<gene>
    <name evidence="11" type="ORF">E5163_04805</name>
</gene>
<dbReference type="GO" id="GO:0140359">
    <property type="term" value="F:ABC-type transporter activity"/>
    <property type="evidence" value="ECO:0007669"/>
    <property type="project" value="InterPro"/>
</dbReference>
<dbReference type="CDD" id="cd07346">
    <property type="entry name" value="ABC_6TM_exporters"/>
    <property type="match status" value="1"/>
</dbReference>
<feature type="transmembrane region" description="Helical" evidence="8">
    <location>
        <begin position="74"/>
        <end position="93"/>
    </location>
</feature>
<evidence type="ECO:0000259" key="9">
    <source>
        <dbReference type="PROSITE" id="PS50893"/>
    </source>
</evidence>
<dbReference type="SMART" id="SM00382">
    <property type="entry name" value="AAA"/>
    <property type="match status" value="1"/>
</dbReference>
<dbReference type="Pfam" id="PF00005">
    <property type="entry name" value="ABC_tran"/>
    <property type="match status" value="1"/>
</dbReference>
<dbReference type="PANTHER" id="PTHR24221:SF654">
    <property type="entry name" value="ATP-BINDING CASSETTE SUB-FAMILY B MEMBER 6"/>
    <property type="match status" value="1"/>
</dbReference>
<dbReference type="InterPro" id="IPR003439">
    <property type="entry name" value="ABC_transporter-like_ATP-bd"/>
</dbReference>
<proteinExistence type="predicted"/>
<feature type="domain" description="ABC transporter" evidence="9">
    <location>
        <begin position="357"/>
        <end position="592"/>
    </location>
</feature>
<dbReference type="GO" id="GO:0005524">
    <property type="term" value="F:ATP binding"/>
    <property type="evidence" value="ECO:0007669"/>
    <property type="project" value="UniProtKB-KW"/>
</dbReference>
<dbReference type="SUPFAM" id="SSF90123">
    <property type="entry name" value="ABC transporter transmembrane region"/>
    <property type="match status" value="1"/>
</dbReference>
<dbReference type="PROSITE" id="PS00211">
    <property type="entry name" value="ABC_TRANSPORTER_1"/>
    <property type="match status" value="1"/>
</dbReference>
<comment type="subcellular location">
    <subcellularLocation>
        <location evidence="1">Cell membrane</location>
        <topology evidence="1">Multi-pass membrane protein</topology>
    </subcellularLocation>
</comment>
<feature type="transmembrane region" description="Helical" evidence="8">
    <location>
        <begin position="35"/>
        <end position="62"/>
    </location>
</feature>
<evidence type="ECO:0000259" key="10">
    <source>
        <dbReference type="PROSITE" id="PS50929"/>
    </source>
</evidence>
<evidence type="ECO:0000256" key="4">
    <source>
        <dbReference type="ARBA" id="ARBA00022741"/>
    </source>
</evidence>
<keyword evidence="6 8" id="KW-1133">Transmembrane helix</keyword>
<dbReference type="InterPro" id="IPR027417">
    <property type="entry name" value="P-loop_NTPase"/>
</dbReference>
<dbReference type="InterPro" id="IPR011527">
    <property type="entry name" value="ABC1_TM_dom"/>
</dbReference>
<dbReference type="Gene3D" id="3.40.50.300">
    <property type="entry name" value="P-loop containing nucleotide triphosphate hydrolases"/>
    <property type="match status" value="1"/>
</dbReference>
<dbReference type="OrthoDB" id="7614182at2"/>
<reference evidence="11 12" key="1">
    <citation type="journal article" date="2017" name="Int. J. Syst. Evol. Microbiol.">
        <title>Marinicauda algicola sp. nov., isolated from a marine red alga Rhodosorus marinus.</title>
        <authorList>
            <person name="Jeong S.E."/>
            <person name="Jeon S.H."/>
            <person name="Chun B.H."/>
            <person name="Kim D.W."/>
            <person name="Jeon C.O."/>
        </authorList>
    </citation>
    <scope>NUCLEOTIDE SEQUENCE [LARGE SCALE GENOMIC DNA]</scope>
    <source>
        <strain evidence="11 12">JCM 31718</strain>
    </source>
</reference>
<dbReference type="Proteomes" id="UP000308054">
    <property type="component" value="Unassembled WGS sequence"/>
</dbReference>
<dbReference type="PROSITE" id="PS50893">
    <property type="entry name" value="ABC_TRANSPORTER_2"/>
    <property type="match status" value="1"/>
</dbReference>
<evidence type="ECO:0000256" key="8">
    <source>
        <dbReference type="SAM" id="Phobius"/>
    </source>
</evidence>
<keyword evidence="3 8" id="KW-0812">Transmembrane</keyword>
<keyword evidence="7 8" id="KW-0472">Membrane</keyword>
<dbReference type="InterPro" id="IPR036640">
    <property type="entry name" value="ABC1_TM_sf"/>
</dbReference>
<dbReference type="Pfam" id="PF00664">
    <property type="entry name" value="ABC_membrane"/>
    <property type="match status" value="1"/>
</dbReference>
<dbReference type="GO" id="GO:0005886">
    <property type="term" value="C:plasma membrane"/>
    <property type="evidence" value="ECO:0007669"/>
    <property type="project" value="UniProtKB-SubCell"/>
</dbReference>
<dbReference type="InterPro" id="IPR039421">
    <property type="entry name" value="Type_1_exporter"/>
</dbReference>
<dbReference type="SUPFAM" id="SSF52540">
    <property type="entry name" value="P-loop containing nucleoside triphosphate hydrolases"/>
    <property type="match status" value="1"/>
</dbReference>
<dbReference type="InterPro" id="IPR017871">
    <property type="entry name" value="ABC_transporter-like_CS"/>
</dbReference>